<evidence type="ECO:0000256" key="2">
    <source>
        <dbReference type="ARBA" id="ARBA00022723"/>
    </source>
</evidence>
<evidence type="ECO:0000256" key="4">
    <source>
        <dbReference type="ARBA" id="ARBA00023002"/>
    </source>
</evidence>
<comment type="cofactor">
    <cofactor evidence="1 5">
        <name>Zn(2+)</name>
        <dbReference type="ChEBI" id="CHEBI:29105"/>
    </cofactor>
</comment>
<evidence type="ECO:0000259" key="7">
    <source>
        <dbReference type="SMART" id="SM00829"/>
    </source>
</evidence>
<evidence type="ECO:0000256" key="3">
    <source>
        <dbReference type="ARBA" id="ARBA00022833"/>
    </source>
</evidence>
<proteinExistence type="inferred from homology"/>
<evidence type="ECO:0000313" key="8">
    <source>
        <dbReference type="EMBL" id="PPS22520.1"/>
    </source>
</evidence>
<dbReference type="InterPro" id="IPR013154">
    <property type="entry name" value="ADH-like_N"/>
</dbReference>
<dbReference type="Proteomes" id="UP000238924">
    <property type="component" value="Unassembled WGS sequence"/>
</dbReference>
<feature type="domain" description="Enoyl reductase (ER)" evidence="7">
    <location>
        <begin position="63"/>
        <end position="401"/>
    </location>
</feature>
<organism evidence="8 9">
    <name type="scientific">Brachyspira murdochii</name>
    <dbReference type="NCBI Taxonomy" id="84378"/>
    <lineage>
        <taxon>Bacteria</taxon>
        <taxon>Pseudomonadati</taxon>
        <taxon>Spirochaetota</taxon>
        <taxon>Spirochaetia</taxon>
        <taxon>Brachyspirales</taxon>
        <taxon>Brachyspiraceae</taxon>
        <taxon>Brachyspira</taxon>
    </lineage>
</organism>
<keyword evidence="3 5" id="KW-0862">Zinc</keyword>
<comment type="caution">
    <text evidence="8">The sequence shown here is derived from an EMBL/GenBank/DDBJ whole genome shotgun (WGS) entry which is preliminary data.</text>
</comment>
<sequence length="409" mass="44520">MKNIILFLSILTLSFSCSNNPKSTSNQETSNSVSVNNDIIQSPINISTNNDGRINSIGFMAISTNMDFEKREFTRHAVGSNDVLIEILYAGICHSDIHAVNGEHGEAVHPFVPGHEIAGRVVQVGSAVTKFKVGDLAGVGCMVNSCGECVNCLNNQEQYCLNRTVFTYGSEDRFHNNEITQGGYSDNIVVSENFAILIPNNAELDKTAPLLCAGVTTYSPIKAMNIKKGDKVGIAGFGGLGSMALQYAVKLGADVTVFDITEDKRQDALNMGASKYVNINNPSDLENINNTLDYIISTIPANYDLNMYMNILKRNGTMCVLGIPPHNDSPSLDITDLVIFNGSRKIFGSLIGGIKETQEMLDYSVANNIYPPVEIINADAEAISDAYNKVINGEVKFRYVIDMKTLNNN</sequence>
<dbReference type="InterPro" id="IPR036291">
    <property type="entry name" value="NAD(P)-bd_dom_sf"/>
</dbReference>
<dbReference type="PANTHER" id="PTHR42683">
    <property type="entry name" value="ALDEHYDE REDUCTASE"/>
    <property type="match status" value="1"/>
</dbReference>
<dbReference type="SMART" id="SM00829">
    <property type="entry name" value="PKS_ER"/>
    <property type="match status" value="1"/>
</dbReference>
<dbReference type="SUPFAM" id="SSF51735">
    <property type="entry name" value="NAD(P)-binding Rossmann-fold domains"/>
    <property type="match status" value="1"/>
</dbReference>
<dbReference type="InterPro" id="IPR013149">
    <property type="entry name" value="ADH-like_C"/>
</dbReference>
<evidence type="ECO:0000256" key="5">
    <source>
        <dbReference type="RuleBase" id="RU361277"/>
    </source>
</evidence>
<feature type="signal peptide" evidence="6">
    <location>
        <begin position="1"/>
        <end position="18"/>
    </location>
</feature>
<dbReference type="Pfam" id="PF00107">
    <property type="entry name" value="ADH_zinc_N"/>
    <property type="match status" value="1"/>
</dbReference>
<dbReference type="PROSITE" id="PS51257">
    <property type="entry name" value="PROKAR_LIPOPROTEIN"/>
    <property type="match status" value="1"/>
</dbReference>
<dbReference type="PROSITE" id="PS00059">
    <property type="entry name" value="ADH_ZINC"/>
    <property type="match status" value="1"/>
</dbReference>
<evidence type="ECO:0000313" key="9">
    <source>
        <dbReference type="Proteomes" id="UP000238924"/>
    </source>
</evidence>
<evidence type="ECO:0000256" key="1">
    <source>
        <dbReference type="ARBA" id="ARBA00001947"/>
    </source>
</evidence>
<reference evidence="8 9" key="1">
    <citation type="submission" date="2014-04" db="EMBL/GenBank/DDBJ databases">
        <title>Whole genome sequence of 'Brachyspira hampsonii' D13-03603F2.</title>
        <authorList>
            <person name="Patterson A.H."/>
            <person name="Chaban B."/>
            <person name="Fernando C."/>
            <person name="Harding J.C."/>
            <person name="Hill J.E."/>
        </authorList>
    </citation>
    <scope>NUCLEOTIDE SEQUENCE [LARGE SCALE GENOMIC DNA]</scope>
    <source>
        <strain evidence="8 9">D13-03603F2</strain>
    </source>
</reference>
<dbReference type="CDD" id="cd05283">
    <property type="entry name" value="CAD1"/>
    <property type="match status" value="1"/>
</dbReference>
<keyword evidence="6" id="KW-0732">Signal</keyword>
<evidence type="ECO:0000256" key="6">
    <source>
        <dbReference type="SAM" id="SignalP"/>
    </source>
</evidence>
<feature type="chain" id="PRO_5047309144" evidence="6">
    <location>
        <begin position="19"/>
        <end position="409"/>
    </location>
</feature>
<keyword evidence="2 5" id="KW-0479">Metal-binding</keyword>
<dbReference type="EMBL" id="JJMJ01000068">
    <property type="protein sequence ID" value="PPS22520.1"/>
    <property type="molecule type" value="Genomic_DNA"/>
</dbReference>
<comment type="similarity">
    <text evidence="5">Belongs to the zinc-containing alcohol dehydrogenase family.</text>
</comment>
<dbReference type="Pfam" id="PF08240">
    <property type="entry name" value="ADH_N"/>
    <property type="match status" value="1"/>
</dbReference>
<dbReference type="InterPro" id="IPR002328">
    <property type="entry name" value="ADH_Zn_CS"/>
</dbReference>
<dbReference type="InterPro" id="IPR011032">
    <property type="entry name" value="GroES-like_sf"/>
</dbReference>
<gene>
    <name evidence="8" type="ORF">DJ52_04540</name>
</gene>
<name>A0ABX5B5C5_9SPIR</name>
<dbReference type="SUPFAM" id="SSF50129">
    <property type="entry name" value="GroES-like"/>
    <property type="match status" value="1"/>
</dbReference>
<dbReference type="Gene3D" id="3.40.50.720">
    <property type="entry name" value="NAD(P)-binding Rossmann-like Domain"/>
    <property type="match status" value="1"/>
</dbReference>
<protein>
    <submittedName>
        <fullName evidence="8">Hydroxyacid dehydrogenase</fullName>
    </submittedName>
</protein>
<accession>A0ABX5B5C5</accession>
<dbReference type="InterPro" id="IPR047109">
    <property type="entry name" value="CAD-like"/>
</dbReference>
<dbReference type="InterPro" id="IPR020843">
    <property type="entry name" value="ER"/>
</dbReference>
<dbReference type="RefSeq" id="WP_104618204.1">
    <property type="nucleotide sequence ID" value="NZ_JJMJ01000068.1"/>
</dbReference>
<keyword evidence="4" id="KW-0560">Oxidoreductase</keyword>
<keyword evidence="9" id="KW-1185">Reference proteome</keyword>
<dbReference type="Gene3D" id="3.90.180.10">
    <property type="entry name" value="Medium-chain alcohol dehydrogenases, catalytic domain"/>
    <property type="match status" value="1"/>
</dbReference>